<dbReference type="InterPro" id="IPR009263">
    <property type="entry name" value="SERTA_dom"/>
</dbReference>
<protein>
    <recommendedName>
        <fullName evidence="1">SERTA domain-containing protein</fullName>
    </recommendedName>
</protein>
<keyword evidence="3" id="KW-1185">Reference proteome</keyword>
<dbReference type="GO" id="GO:0005634">
    <property type="term" value="C:nucleus"/>
    <property type="evidence" value="ECO:0007669"/>
    <property type="project" value="TreeGrafter"/>
</dbReference>
<dbReference type="Proteomes" id="UP000472272">
    <property type="component" value="Chromosome 1"/>
</dbReference>
<dbReference type="PANTHER" id="PTHR16277:SF16">
    <property type="entry name" value="SERTA DOMAIN-CONTAINING PROTEIN"/>
    <property type="match status" value="1"/>
</dbReference>
<feature type="domain" description="SERTA" evidence="1">
    <location>
        <begin position="126"/>
        <end position="173"/>
    </location>
</feature>
<organism evidence="2 3">
    <name type="scientific">Podarcis muralis</name>
    <name type="common">Wall lizard</name>
    <name type="synonym">Lacerta muralis</name>
    <dbReference type="NCBI Taxonomy" id="64176"/>
    <lineage>
        <taxon>Eukaryota</taxon>
        <taxon>Metazoa</taxon>
        <taxon>Chordata</taxon>
        <taxon>Craniata</taxon>
        <taxon>Vertebrata</taxon>
        <taxon>Euteleostomi</taxon>
        <taxon>Lepidosauria</taxon>
        <taxon>Squamata</taxon>
        <taxon>Bifurcata</taxon>
        <taxon>Unidentata</taxon>
        <taxon>Episquamata</taxon>
        <taxon>Laterata</taxon>
        <taxon>Lacertibaenia</taxon>
        <taxon>Lacertidae</taxon>
        <taxon>Podarcis</taxon>
    </lineage>
</organism>
<evidence type="ECO:0000313" key="2">
    <source>
        <dbReference type="Ensembl" id="ENSPMRP00000007932.1"/>
    </source>
</evidence>
<sequence>MSPLHTISGTFWPEFTFSFSRNPYRYLAMGLHMQTLQQQLSFHSNWEYQDRVPNTGQSPTYRIHPAPCCLQAIRVVHLMSNSNDQTPGFSSVRFMLGRGLKRKLSDYEENMAGVSSAFDSSRNLPYPLKRQLVLNVCLTKLQTYKMLAEPNLHRSVLIANTVRQIQEEMRQENSQQFIHMCSGFSTSPSSYLGLDLFGMPSNIFPGVHQQESNGHEPRPVEGPIENNLLVVSDNDMSSAISSILKDLDFMEDVSPPSYLAGSGDDQFKTSETSGFRLEDDRQDLKGVECAFGSFEISSSTSYLKDLAIDDIFEDIDTSMYDSDFDCPSLTPPRASSVAPTEEILKTFSSCNSSSASNIPICRSDLSDLDHIMEILVGS</sequence>
<dbReference type="PANTHER" id="PTHR16277">
    <property type="entry name" value="CELL DIVISION CYCLE ASSOCIATED PROTEIN 4/SERTA DOMAIN-CONTAINING PROTEIN 2"/>
    <property type="match status" value="1"/>
</dbReference>
<reference evidence="2 3" key="1">
    <citation type="journal article" date="2019" name="Proc. Natl. Acad. Sci. U.S.A.">
        <title>Regulatory changes in pterin and carotenoid genes underlie balanced color polymorphisms in the wall lizard.</title>
        <authorList>
            <person name="Andrade P."/>
            <person name="Pinho C."/>
            <person name="Perez I de Lanuza G."/>
            <person name="Afonso S."/>
            <person name="Brejcha J."/>
            <person name="Rubin C.J."/>
            <person name="Wallerman O."/>
            <person name="Pereira P."/>
            <person name="Sabatino S.J."/>
            <person name="Bellati A."/>
            <person name="Pellitteri-Rosa D."/>
            <person name="Bosakova Z."/>
            <person name="Bunikis I."/>
            <person name="Carretero M.A."/>
            <person name="Feiner N."/>
            <person name="Marsik P."/>
            <person name="Pauperio F."/>
            <person name="Salvi D."/>
            <person name="Soler L."/>
            <person name="While G.M."/>
            <person name="Uller T."/>
            <person name="Font E."/>
            <person name="Andersson L."/>
            <person name="Carneiro M."/>
        </authorList>
    </citation>
    <scope>NUCLEOTIDE SEQUENCE</scope>
</reference>
<dbReference type="Ensembl" id="ENSPMRT00000008483.1">
    <property type="protein sequence ID" value="ENSPMRP00000007932.1"/>
    <property type="gene ID" value="ENSPMRG00000005361.1"/>
</dbReference>
<dbReference type="PROSITE" id="PS51053">
    <property type="entry name" value="SERTA"/>
    <property type="match status" value="1"/>
</dbReference>
<dbReference type="OMA" id="GCTEGDA"/>
<dbReference type="Pfam" id="PF06031">
    <property type="entry name" value="SERTA"/>
    <property type="match status" value="1"/>
</dbReference>
<reference evidence="2" key="3">
    <citation type="submission" date="2025-09" db="UniProtKB">
        <authorList>
            <consortium name="Ensembl"/>
        </authorList>
    </citation>
    <scope>IDENTIFICATION</scope>
</reference>
<proteinExistence type="predicted"/>
<evidence type="ECO:0000259" key="1">
    <source>
        <dbReference type="PROSITE" id="PS51053"/>
    </source>
</evidence>
<dbReference type="GeneTree" id="ENSGT00530000063867"/>
<dbReference type="AlphaFoldDB" id="A0A670I891"/>
<dbReference type="InterPro" id="IPR052262">
    <property type="entry name" value="E2F-SERTA_domain_protein"/>
</dbReference>
<reference evidence="2" key="2">
    <citation type="submission" date="2025-08" db="UniProtKB">
        <authorList>
            <consortium name="Ensembl"/>
        </authorList>
    </citation>
    <scope>IDENTIFICATION</scope>
</reference>
<evidence type="ECO:0000313" key="3">
    <source>
        <dbReference type="Proteomes" id="UP000472272"/>
    </source>
</evidence>
<accession>A0A670I891</accession>
<name>A0A670I891_PODMU</name>